<organism evidence="1">
    <name type="scientific">Prevotella sp. GTC17253</name>
    <dbReference type="NCBI Taxonomy" id="3236793"/>
    <lineage>
        <taxon>Bacteria</taxon>
        <taxon>Pseudomonadati</taxon>
        <taxon>Bacteroidota</taxon>
        <taxon>Bacteroidia</taxon>
        <taxon>Bacteroidales</taxon>
        <taxon>Prevotellaceae</taxon>
        <taxon>Prevotella</taxon>
    </lineage>
</organism>
<gene>
    <name evidence="1" type="ORF">GTC17253_13840</name>
</gene>
<reference evidence="1" key="1">
    <citation type="submission" date="2024-07" db="EMBL/GenBank/DDBJ databases">
        <title>Complete genome sequence of Prevotella sp. YM-2024 GTC17253.</title>
        <authorList>
            <person name="Hayashi M."/>
            <person name="Muto Y."/>
            <person name="Tanaka K."/>
            <person name="Niwa H."/>
        </authorList>
    </citation>
    <scope>NUCLEOTIDE SEQUENCE</scope>
    <source>
        <strain evidence="1">GTC17253</strain>
    </source>
</reference>
<evidence type="ECO:0000313" key="1">
    <source>
        <dbReference type="EMBL" id="BFO71418.1"/>
    </source>
</evidence>
<name>A0AB33IP50_9BACT</name>
<proteinExistence type="predicted"/>
<sequence>MRKDIKIIWKEVQTKLHARESMQIDFEKLSRYFSRHQVHLKSASLRKLWKYVKGIEKPSPEMLNRLALLAGFDDWDTLRTTFKDGEESERQK</sequence>
<dbReference type="EMBL" id="AP035785">
    <property type="protein sequence ID" value="BFO71418.1"/>
    <property type="molecule type" value="Genomic_DNA"/>
</dbReference>
<dbReference type="AlphaFoldDB" id="A0AB33IP50"/>
<evidence type="ECO:0008006" key="2">
    <source>
        <dbReference type="Google" id="ProtNLM"/>
    </source>
</evidence>
<protein>
    <recommendedName>
        <fullName evidence="2">XRE family transcriptional regulator</fullName>
    </recommendedName>
</protein>
<accession>A0AB33IP50</accession>